<dbReference type="GO" id="GO:0015297">
    <property type="term" value="F:antiporter activity"/>
    <property type="evidence" value="ECO:0007669"/>
    <property type="project" value="InterPro"/>
</dbReference>
<feature type="transmembrane region" description="Helical" evidence="7">
    <location>
        <begin position="291"/>
        <end position="310"/>
    </location>
</feature>
<dbReference type="Pfam" id="PF01554">
    <property type="entry name" value="MatE"/>
    <property type="match status" value="2"/>
</dbReference>
<evidence type="ECO:0000256" key="5">
    <source>
        <dbReference type="ARBA" id="ARBA00022989"/>
    </source>
</evidence>
<sequence length="468" mass="50765">MMPAIFGKVEYNYMTNNMTTGKPAKLILQFMIPTCLGNIFQQFYNLADSVVAGRFIGVDALAAIGSTTSLIFLVIGWLNGLTSGFSIMVAQHFGAGKYERMRRNVAMSIYLCLAFVLVMTIALEILNYPILRLMNAPDGIIDDTAGYMAVIYAGLFATAAYNGLAAVMRALGDSRSPLYFLIISAVINVFLDVAFIIWFGMGVEGCAYATVIAQAVSALLCFLYIVRKFDILKLSREDFRISFGIMGRLLSIGIPMGLQFSITAIGTIIVQGAVNVFGSVYIAGFSAAGKIQNIVSTVFVAFGATAATYVGQNRGAGRMDRVHQGVKSIQVMILVWSAVMILVIHLFGDMLIHIFIDASETEVMSAARTYFRAVAWCYPFLGSIFLYRNALQGLGYGLMPMMGGVFELIARAAIVAAVAGSFGYVGVCLADPAAWLAALVPIVPYYFYIISRISRKETHSGRNTADVI</sequence>
<proteinExistence type="predicted"/>
<dbReference type="CDD" id="cd13138">
    <property type="entry name" value="MATE_yoeA_like"/>
    <property type="match status" value="1"/>
</dbReference>
<feature type="transmembrane region" description="Helical" evidence="7">
    <location>
        <begin position="26"/>
        <end position="44"/>
    </location>
</feature>
<reference evidence="8 9" key="1">
    <citation type="submission" date="2018-08" db="EMBL/GenBank/DDBJ databases">
        <title>A genome reference for cultivated species of the human gut microbiota.</title>
        <authorList>
            <person name="Zou Y."/>
            <person name="Xue W."/>
            <person name="Luo G."/>
        </authorList>
    </citation>
    <scope>NUCLEOTIDE SEQUENCE [LARGE SCALE GENOMIC DNA]</scope>
    <source>
        <strain evidence="8 9">AF14-18</strain>
    </source>
</reference>
<organism evidence="8 9">
    <name type="scientific">Enterocloster bolteae</name>
    <dbReference type="NCBI Taxonomy" id="208479"/>
    <lineage>
        <taxon>Bacteria</taxon>
        <taxon>Bacillati</taxon>
        <taxon>Bacillota</taxon>
        <taxon>Clostridia</taxon>
        <taxon>Lachnospirales</taxon>
        <taxon>Lachnospiraceae</taxon>
        <taxon>Enterocloster</taxon>
    </lineage>
</organism>
<name>A0A412Z650_9FIRM</name>
<feature type="transmembrane region" description="Helical" evidence="7">
    <location>
        <begin position="207"/>
        <end position="226"/>
    </location>
</feature>
<dbReference type="Proteomes" id="UP000284543">
    <property type="component" value="Unassembled WGS sequence"/>
</dbReference>
<feature type="transmembrane region" description="Helical" evidence="7">
    <location>
        <begin position="408"/>
        <end position="427"/>
    </location>
</feature>
<feature type="transmembrane region" description="Helical" evidence="7">
    <location>
        <begin position="433"/>
        <end position="450"/>
    </location>
</feature>
<feature type="transmembrane region" description="Helical" evidence="7">
    <location>
        <begin position="331"/>
        <end position="356"/>
    </location>
</feature>
<dbReference type="RefSeq" id="WP_118018801.1">
    <property type="nucleotide sequence ID" value="NZ_CAUHGS010000004.1"/>
</dbReference>
<dbReference type="InterPro" id="IPR002528">
    <property type="entry name" value="MATE_fam"/>
</dbReference>
<keyword evidence="3" id="KW-1003">Cell membrane</keyword>
<evidence type="ECO:0000256" key="7">
    <source>
        <dbReference type="SAM" id="Phobius"/>
    </source>
</evidence>
<dbReference type="GO" id="GO:0005886">
    <property type="term" value="C:plasma membrane"/>
    <property type="evidence" value="ECO:0007669"/>
    <property type="project" value="UniProtKB-SubCell"/>
</dbReference>
<evidence type="ECO:0000256" key="2">
    <source>
        <dbReference type="ARBA" id="ARBA00022448"/>
    </source>
</evidence>
<feature type="transmembrane region" description="Helical" evidence="7">
    <location>
        <begin position="247"/>
        <end position="271"/>
    </location>
</feature>
<evidence type="ECO:0000256" key="6">
    <source>
        <dbReference type="ARBA" id="ARBA00023136"/>
    </source>
</evidence>
<accession>A0A412Z650</accession>
<protein>
    <submittedName>
        <fullName evidence="8">MATE family efflux transporter</fullName>
    </submittedName>
</protein>
<dbReference type="InterPro" id="IPR048279">
    <property type="entry name" value="MdtK-like"/>
</dbReference>
<evidence type="ECO:0000313" key="9">
    <source>
        <dbReference type="Proteomes" id="UP000284543"/>
    </source>
</evidence>
<feature type="transmembrane region" description="Helical" evidence="7">
    <location>
        <begin position="105"/>
        <end position="126"/>
    </location>
</feature>
<evidence type="ECO:0000256" key="4">
    <source>
        <dbReference type="ARBA" id="ARBA00022692"/>
    </source>
</evidence>
<evidence type="ECO:0000256" key="3">
    <source>
        <dbReference type="ARBA" id="ARBA00022475"/>
    </source>
</evidence>
<gene>
    <name evidence="8" type="ORF">DWW02_14370</name>
</gene>
<dbReference type="InterPro" id="IPR052031">
    <property type="entry name" value="Membrane_Transporter-Flippase"/>
</dbReference>
<feature type="transmembrane region" description="Helical" evidence="7">
    <location>
        <begin position="368"/>
        <end position="387"/>
    </location>
</feature>
<feature type="transmembrane region" description="Helical" evidence="7">
    <location>
        <begin position="146"/>
        <end position="166"/>
    </location>
</feature>
<dbReference type="AlphaFoldDB" id="A0A412Z650"/>
<dbReference type="PANTHER" id="PTHR43549:SF3">
    <property type="entry name" value="MULTIDRUG RESISTANCE PROTEIN YPNP-RELATED"/>
    <property type="match status" value="1"/>
</dbReference>
<dbReference type="NCBIfam" id="TIGR00797">
    <property type="entry name" value="matE"/>
    <property type="match status" value="1"/>
</dbReference>
<evidence type="ECO:0000313" key="8">
    <source>
        <dbReference type="EMBL" id="RGV75482.1"/>
    </source>
</evidence>
<feature type="transmembrane region" description="Helical" evidence="7">
    <location>
        <begin position="56"/>
        <end position="78"/>
    </location>
</feature>
<dbReference type="PIRSF" id="PIRSF006603">
    <property type="entry name" value="DinF"/>
    <property type="match status" value="1"/>
</dbReference>
<keyword evidence="4 7" id="KW-0812">Transmembrane</keyword>
<comment type="caution">
    <text evidence="8">The sequence shown here is derived from an EMBL/GenBank/DDBJ whole genome shotgun (WGS) entry which is preliminary data.</text>
</comment>
<keyword evidence="6 7" id="KW-0472">Membrane</keyword>
<keyword evidence="2" id="KW-0813">Transport</keyword>
<dbReference type="EMBL" id="QRZM01000005">
    <property type="protein sequence ID" value="RGV75482.1"/>
    <property type="molecule type" value="Genomic_DNA"/>
</dbReference>
<dbReference type="GO" id="GO:0042910">
    <property type="term" value="F:xenobiotic transmembrane transporter activity"/>
    <property type="evidence" value="ECO:0007669"/>
    <property type="project" value="InterPro"/>
</dbReference>
<keyword evidence="5 7" id="KW-1133">Transmembrane helix</keyword>
<feature type="transmembrane region" description="Helical" evidence="7">
    <location>
        <begin position="178"/>
        <end position="201"/>
    </location>
</feature>
<dbReference type="PANTHER" id="PTHR43549">
    <property type="entry name" value="MULTIDRUG RESISTANCE PROTEIN YPNP-RELATED"/>
    <property type="match status" value="1"/>
</dbReference>
<comment type="subcellular location">
    <subcellularLocation>
        <location evidence="1">Cell membrane</location>
        <topology evidence="1">Multi-pass membrane protein</topology>
    </subcellularLocation>
</comment>
<evidence type="ECO:0000256" key="1">
    <source>
        <dbReference type="ARBA" id="ARBA00004651"/>
    </source>
</evidence>